<evidence type="ECO:0000313" key="3">
    <source>
        <dbReference type="Proteomes" id="UP000784294"/>
    </source>
</evidence>
<name>A0A3S4ZPK6_9PLAT</name>
<comment type="caution">
    <text evidence="2">The sequence shown here is derived from an EMBL/GenBank/DDBJ whole genome shotgun (WGS) entry which is preliminary data.</text>
</comment>
<gene>
    <name evidence="2" type="ORF">PXEA_LOCUS2125</name>
</gene>
<dbReference type="OrthoDB" id="1741719at2759"/>
<organism evidence="2 3">
    <name type="scientific">Protopolystoma xenopodis</name>
    <dbReference type="NCBI Taxonomy" id="117903"/>
    <lineage>
        <taxon>Eukaryota</taxon>
        <taxon>Metazoa</taxon>
        <taxon>Spiralia</taxon>
        <taxon>Lophotrochozoa</taxon>
        <taxon>Platyhelminthes</taxon>
        <taxon>Monogenea</taxon>
        <taxon>Polyopisthocotylea</taxon>
        <taxon>Polystomatidea</taxon>
        <taxon>Polystomatidae</taxon>
        <taxon>Protopolystoma</taxon>
    </lineage>
</organism>
<dbReference type="AlphaFoldDB" id="A0A3S4ZPK6"/>
<feature type="compositionally biased region" description="Polar residues" evidence="1">
    <location>
        <begin position="109"/>
        <end position="121"/>
    </location>
</feature>
<sequence>MDKWTKLEYEKEVGLKPATFLALTLRTKAQQGFIGVTGRCAEDLFVQIYSHSSKATSPQPPVEPTYESLPLVSSYETQKSKATFLRYPVEGSSYETISHQPWVEDEPSEATTPFETNSSLPETHDATRLGSGEIDTSHQASGSRQSGRRNLHISGFSLNGEH</sequence>
<keyword evidence="3" id="KW-1185">Reference proteome</keyword>
<reference evidence="2" key="1">
    <citation type="submission" date="2018-11" db="EMBL/GenBank/DDBJ databases">
        <authorList>
            <consortium name="Pathogen Informatics"/>
        </authorList>
    </citation>
    <scope>NUCLEOTIDE SEQUENCE</scope>
</reference>
<evidence type="ECO:0000256" key="1">
    <source>
        <dbReference type="SAM" id="MobiDB-lite"/>
    </source>
</evidence>
<feature type="region of interest" description="Disordered" evidence="1">
    <location>
        <begin position="96"/>
        <end position="162"/>
    </location>
</feature>
<dbReference type="EMBL" id="CAAALY010004502">
    <property type="protein sequence ID" value="VEL08685.1"/>
    <property type="molecule type" value="Genomic_DNA"/>
</dbReference>
<evidence type="ECO:0000313" key="2">
    <source>
        <dbReference type="EMBL" id="VEL08685.1"/>
    </source>
</evidence>
<dbReference type="Proteomes" id="UP000784294">
    <property type="component" value="Unassembled WGS sequence"/>
</dbReference>
<protein>
    <submittedName>
        <fullName evidence="2">Uncharacterized protein</fullName>
    </submittedName>
</protein>
<accession>A0A3S4ZPK6</accession>
<proteinExistence type="predicted"/>